<dbReference type="AlphaFoldDB" id="A0AA39ST15"/>
<gene>
    <name evidence="1" type="ORF">LWI29_014060</name>
</gene>
<evidence type="ECO:0000313" key="1">
    <source>
        <dbReference type="EMBL" id="KAK0604276.1"/>
    </source>
</evidence>
<evidence type="ECO:0000313" key="2">
    <source>
        <dbReference type="Proteomes" id="UP001168877"/>
    </source>
</evidence>
<accession>A0AA39ST15</accession>
<proteinExistence type="predicted"/>
<dbReference type="EMBL" id="JAUESC010000002">
    <property type="protein sequence ID" value="KAK0604276.1"/>
    <property type="molecule type" value="Genomic_DNA"/>
</dbReference>
<keyword evidence="2" id="KW-1185">Reference proteome</keyword>
<sequence>MKVNLESISEKKLPKRAKMLVSSSQEPQQIIEDALPTKEEVIRKKLLQIMTKHMCSTMLNHTQTQKEHGFTVGKLQGNNLGLSEVIKKKEEEIEMIKTEIKKLILKGFDETEKEVGLQTDQSKLAEAAEVERALKASEDEAAKKVKGKQIVDGTE</sequence>
<reference evidence="1" key="1">
    <citation type="journal article" date="2022" name="Plant J.">
        <title>Strategies of tolerance reflected in two North American maple genomes.</title>
        <authorList>
            <person name="McEvoy S.L."/>
            <person name="Sezen U.U."/>
            <person name="Trouern-Trend A."/>
            <person name="McMahon S.M."/>
            <person name="Schaberg P.G."/>
            <person name="Yang J."/>
            <person name="Wegrzyn J.L."/>
            <person name="Swenson N.G."/>
        </authorList>
    </citation>
    <scope>NUCLEOTIDE SEQUENCE</scope>
    <source>
        <strain evidence="1">NS2018</strain>
    </source>
</reference>
<comment type="caution">
    <text evidence="1">The sequence shown here is derived from an EMBL/GenBank/DDBJ whole genome shotgun (WGS) entry which is preliminary data.</text>
</comment>
<name>A0AA39ST15_ACESA</name>
<organism evidence="1 2">
    <name type="scientific">Acer saccharum</name>
    <name type="common">Sugar maple</name>
    <dbReference type="NCBI Taxonomy" id="4024"/>
    <lineage>
        <taxon>Eukaryota</taxon>
        <taxon>Viridiplantae</taxon>
        <taxon>Streptophyta</taxon>
        <taxon>Embryophyta</taxon>
        <taxon>Tracheophyta</taxon>
        <taxon>Spermatophyta</taxon>
        <taxon>Magnoliopsida</taxon>
        <taxon>eudicotyledons</taxon>
        <taxon>Gunneridae</taxon>
        <taxon>Pentapetalae</taxon>
        <taxon>rosids</taxon>
        <taxon>malvids</taxon>
        <taxon>Sapindales</taxon>
        <taxon>Sapindaceae</taxon>
        <taxon>Hippocastanoideae</taxon>
        <taxon>Acereae</taxon>
        <taxon>Acer</taxon>
    </lineage>
</organism>
<reference evidence="1" key="2">
    <citation type="submission" date="2023-06" db="EMBL/GenBank/DDBJ databases">
        <authorList>
            <person name="Swenson N.G."/>
            <person name="Wegrzyn J.L."/>
            <person name="Mcevoy S.L."/>
        </authorList>
    </citation>
    <scope>NUCLEOTIDE SEQUENCE</scope>
    <source>
        <strain evidence="1">NS2018</strain>
        <tissue evidence="1">Leaf</tissue>
    </source>
</reference>
<protein>
    <submittedName>
        <fullName evidence="1">Uncharacterized protein</fullName>
    </submittedName>
</protein>
<dbReference type="Proteomes" id="UP001168877">
    <property type="component" value="Unassembled WGS sequence"/>
</dbReference>